<evidence type="ECO:0000313" key="2">
    <source>
        <dbReference type="EMBL" id="MCI3279212.1"/>
    </source>
</evidence>
<keyword evidence="3" id="KW-1185">Reference proteome</keyword>
<protein>
    <submittedName>
        <fullName evidence="2">Uncharacterized protein</fullName>
    </submittedName>
</protein>
<evidence type="ECO:0000256" key="1">
    <source>
        <dbReference type="SAM" id="MobiDB-lite"/>
    </source>
</evidence>
<dbReference type="Proteomes" id="UP001165269">
    <property type="component" value="Unassembled WGS sequence"/>
</dbReference>
<sequence>MTLIPQPILVNGADHSAQTFRMLVRDLARGNEGVTQGDDMKVTQRSTPGGGVSISDGSGVVRGRANTFQGSYAVCNIGSDNSVNITATGGTGRSDMVIVRVEDPEYEGTLDPATDPVAYFQVISGVSSSATAIPDGRTGIPLARIDIPASTSTITNAMITDLRKVANPRRDRNLNIQSPSSISSQIGGTSGTYSYFSTAAGWNIAVPDWATTAKIRLDIAGLRLVTGNVYGNLRATFGASLSMQPVVVDDNQGTGVRRMVGIVADNLTIPSAYRSTSQLLRAQFAGLSGNAGTVSVDGSSTLIADVEFFEAPR</sequence>
<reference evidence="2" key="1">
    <citation type="submission" date="2022-03" db="EMBL/GenBank/DDBJ databases">
        <title>Streptomyces 7R015 and 7R016 isolated from Barleria lupulina in Thailand.</title>
        <authorList>
            <person name="Kanchanasin P."/>
            <person name="Phongsopitanun W."/>
            <person name="Tanasupawat S."/>
        </authorList>
    </citation>
    <scope>NUCLEOTIDE SEQUENCE</scope>
    <source>
        <strain evidence="2">7R015</strain>
    </source>
</reference>
<organism evidence="2 3">
    <name type="scientific">Streptomyces cylindrosporus</name>
    <dbReference type="NCBI Taxonomy" id="2927583"/>
    <lineage>
        <taxon>Bacteria</taxon>
        <taxon>Bacillati</taxon>
        <taxon>Actinomycetota</taxon>
        <taxon>Actinomycetes</taxon>
        <taxon>Kitasatosporales</taxon>
        <taxon>Streptomycetaceae</taxon>
        <taxon>Streptomyces</taxon>
    </lineage>
</organism>
<dbReference type="RefSeq" id="WP_242779023.1">
    <property type="nucleotide sequence ID" value="NZ_JALDAY010000024.1"/>
</dbReference>
<evidence type="ECO:0000313" key="3">
    <source>
        <dbReference type="Proteomes" id="UP001165269"/>
    </source>
</evidence>
<proteinExistence type="predicted"/>
<comment type="caution">
    <text evidence="2">The sequence shown here is derived from an EMBL/GenBank/DDBJ whole genome shotgun (WGS) entry which is preliminary data.</text>
</comment>
<accession>A0ABS9YPR4</accession>
<gene>
    <name evidence="2" type="ORF">MQP27_49925</name>
</gene>
<dbReference type="EMBL" id="JALDAY010000024">
    <property type="protein sequence ID" value="MCI3279212.1"/>
    <property type="molecule type" value="Genomic_DNA"/>
</dbReference>
<name>A0ABS9YPR4_9ACTN</name>
<feature type="region of interest" description="Disordered" evidence="1">
    <location>
        <begin position="32"/>
        <end position="51"/>
    </location>
</feature>